<feature type="domain" description="NodB homology" evidence="1">
    <location>
        <begin position="3"/>
        <end position="190"/>
    </location>
</feature>
<dbReference type="Gene3D" id="3.20.20.370">
    <property type="entry name" value="Glycoside hydrolase/deacetylase"/>
    <property type="match status" value="1"/>
</dbReference>
<dbReference type="SUPFAM" id="SSF88713">
    <property type="entry name" value="Glycoside hydrolase/deacetylase"/>
    <property type="match status" value="1"/>
</dbReference>
<protein>
    <submittedName>
        <fullName evidence="2">Polysaccharide deacetylase</fullName>
    </submittedName>
</protein>
<reference evidence="2 3" key="1">
    <citation type="submission" date="2019-08" db="EMBL/GenBank/DDBJ databases">
        <authorList>
            <person name="Peeters C."/>
        </authorList>
    </citation>
    <scope>NUCLEOTIDE SEQUENCE [LARGE SCALE GENOMIC DNA]</scope>
    <source>
        <strain evidence="2 3">LMG 31108</strain>
    </source>
</reference>
<proteinExistence type="predicted"/>
<dbReference type="RefSeq" id="WP_174995017.1">
    <property type="nucleotide sequence ID" value="NZ_CABPSB010000011.1"/>
</dbReference>
<dbReference type="Pfam" id="PF01522">
    <property type="entry name" value="Polysacc_deac_1"/>
    <property type="match status" value="1"/>
</dbReference>
<evidence type="ECO:0000313" key="2">
    <source>
        <dbReference type="EMBL" id="VVE23284.1"/>
    </source>
</evidence>
<organism evidence="2 3">
    <name type="scientific">Pandoraea anhela</name>
    <dbReference type="NCBI Taxonomy" id="2508295"/>
    <lineage>
        <taxon>Bacteria</taxon>
        <taxon>Pseudomonadati</taxon>
        <taxon>Pseudomonadota</taxon>
        <taxon>Betaproteobacteria</taxon>
        <taxon>Burkholderiales</taxon>
        <taxon>Burkholderiaceae</taxon>
        <taxon>Pandoraea</taxon>
    </lineage>
</organism>
<dbReference type="InterPro" id="IPR011330">
    <property type="entry name" value="Glyco_hydro/deAcase_b/a-brl"/>
</dbReference>
<dbReference type="EMBL" id="CABPSB010000011">
    <property type="protein sequence ID" value="VVE23284.1"/>
    <property type="molecule type" value="Genomic_DNA"/>
</dbReference>
<dbReference type="InterPro" id="IPR050248">
    <property type="entry name" value="Polysacc_deacetylase_ArnD"/>
</dbReference>
<dbReference type="AlphaFoldDB" id="A0A5E4WI59"/>
<evidence type="ECO:0000313" key="3">
    <source>
        <dbReference type="Proteomes" id="UP000406256"/>
    </source>
</evidence>
<dbReference type="PANTHER" id="PTHR10587:SF125">
    <property type="entry name" value="POLYSACCHARIDE DEACETYLASE YHEN-RELATED"/>
    <property type="match status" value="1"/>
</dbReference>
<gene>
    <name evidence="2" type="ORF">PAN31108_03244</name>
</gene>
<dbReference type="Proteomes" id="UP000406256">
    <property type="component" value="Unassembled WGS sequence"/>
</dbReference>
<dbReference type="GO" id="GO:0016810">
    <property type="term" value="F:hydrolase activity, acting on carbon-nitrogen (but not peptide) bonds"/>
    <property type="evidence" value="ECO:0007669"/>
    <property type="project" value="InterPro"/>
</dbReference>
<sequence length="219" mass="24376">MTKKVTISFDDGPEPESTHAVLDALAEHNVKSSFFSICSKLADPHARAAAERAVAEGHWYGSHSHFHKTPMGWMEDFNDAVAEIDLGFDALGDLATPRSMYRPFGFGGVLDTRLLNPVAVRHLIEKGHQCVLWDFTPREWRNEEGWVEMCLDYCEQHAWSCLALRDSEKTIGERLDLLLRELKARGFEIVQEFPPHVVPISDGAVVGSLSGFVAGESAP</sequence>
<dbReference type="PANTHER" id="PTHR10587">
    <property type="entry name" value="GLYCOSYL TRANSFERASE-RELATED"/>
    <property type="match status" value="1"/>
</dbReference>
<dbReference type="PROSITE" id="PS51677">
    <property type="entry name" value="NODB"/>
    <property type="match status" value="1"/>
</dbReference>
<accession>A0A5E4WI59</accession>
<evidence type="ECO:0000259" key="1">
    <source>
        <dbReference type="PROSITE" id="PS51677"/>
    </source>
</evidence>
<dbReference type="InterPro" id="IPR002509">
    <property type="entry name" value="NODB_dom"/>
</dbReference>
<name>A0A5E4WI59_9BURK</name>
<dbReference type="CDD" id="cd10917">
    <property type="entry name" value="CE4_NodB_like_6s_7s"/>
    <property type="match status" value="1"/>
</dbReference>
<keyword evidence="3" id="KW-1185">Reference proteome</keyword>
<dbReference type="GO" id="GO:0005975">
    <property type="term" value="P:carbohydrate metabolic process"/>
    <property type="evidence" value="ECO:0007669"/>
    <property type="project" value="InterPro"/>
</dbReference>